<evidence type="ECO:0000256" key="1">
    <source>
        <dbReference type="SAM" id="Phobius"/>
    </source>
</evidence>
<sequence>MDLKSVLPKRKEEERYFWSLAIEPEWVSAGIWKLTENKVQVISVSPSSSWHLDDELVSACDASCSSVVQNFPEEIDPPSKTVFGVVSSWVEDGEIKAEYLSKIKRVCSELSLEPVGFVVMSEALCNYFKAEEGGLVNAVFLGVFQDNLELSIFRLGKLVGVSQIARSVSVVEDVSEGLSRFKSDEAYPSRIILYNSKEGELDEIRQELIKADWENYKDIKFLHTPKIEIVPSDKKVHAVCLAGGAEMGNVEQIDTSSDLPVEPGMENVAADDKLDAQSNDTIRHETSNLTEPDSDISPEDFGFTVNKEDALGNEVAIASKFVEQKNAPQEEAQMPASPQKKTFTDKLGRISNLFSFFKRFQRHSENISESSVTMRLPTPKPLIVGFLILFLVTVGLFVFWWFFPKAEVSIYVSPKNIQEDVEIRVDSSASSSDFDDLLLAGGVVDESLSEDKSVSTTGTKVVGDKASGEVTIYRSGSSLKLDKDTLIKGPGSLNFSLDEEINVASGSVLTRGVTKAKVTAKEIGAQYNLAAGSTFTVANYSNADMEATNESAFSGGTSREVNAVSEADQKKLFDDLQSEIQSNLKEKLSGKIPDSQVLIADSITYSLTNKEFDKKVGDEGTTLSLSLELKADGVTVNKNDIEKLGLKYLSQRVPTGYSLKNNQIESDFTYQTKEDSVYNLKLIVSANLLPQVDIDKIRKNITGKFPNTAEEYLKNNVPGYERVVIKFLNINLPGRLGTLPRVPGNIEISVSADK</sequence>
<reference evidence="2 3" key="1">
    <citation type="journal article" date="2015" name="Nature">
        <title>rRNA introns, odd ribosomes, and small enigmatic genomes across a large radiation of phyla.</title>
        <authorList>
            <person name="Brown C.T."/>
            <person name="Hug L.A."/>
            <person name="Thomas B.C."/>
            <person name="Sharon I."/>
            <person name="Castelle C.J."/>
            <person name="Singh A."/>
            <person name="Wilkins M.J."/>
            <person name="Williams K.H."/>
            <person name="Banfield J.F."/>
        </authorList>
    </citation>
    <scope>NUCLEOTIDE SEQUENCE [LARGE SCALE GENOMIC DNA]</scope>
</reference>
<dbReference type="Proteomes" id="UP000034246">
    <property type="component" value="Unassembled WGS sequence"/>
</dbReference>
<comment type="caution">
    <text evidence="2">The sequence shown here is derived from an EMBL/GenBank/DDBJ whole genome shotgun (WGS) entry which is preliminary data.</text>
</comment>
<organism evidence="2 3">
    <name type="scientific">Candidatus Woesebacteria bacterium GW2011_GWA1_39_21</name>
    <dbReference type="NCBI Taxonomy" id="1618550"/>
    <lineage>
        <taxon>Bacteria</taxon>
        <taxon>Candidatus Woeseibacteriota</taxon>
    </lineage>
</organism>
<proteinExistence type="predicted"/>
<protein>
    <submittedName>
        <fullName evidence="2">Uncharacterized protein</fullName>
    </submittedName>
</protein>
<keyword evidence="1" id="KW-0472">Membrane</keyword>
<keyword evidence="1" id="KW-1133">Transmembrane helix</keyword>
<evidence type="ECO:0000313" key="3">
    <source>
        <dbReference type="Proteomes" id="UP000034246"/>
    </source>
</evidence>
<dbReference type="AlphaFoldDB" id="A0A0G0N8A8"/>
<dbReference type="STRING" id="1618550.UT39_C0004G0022"/>
<evidence type="ECO:0000313" key="2">
    <source>
        <dbReference type="EMBL" id="KKR11663.1"/>
    </source>
</evidence>
<gene>
    <name evidence="2" type="ORF">UT39_C0004G0022</name>
</gene>
<keyword evidence="1" id="KW-0812">Transmembrane</keyword>
<dbReference type="EMBL" id="LBWP01000004">
    <property type="protein sequence ID" value="KKR11663.1"/>
    <property type="molecule type" value="Genomic_DNA"/>
</dbReference>
<feature type="transmembrane region" description="Helical" evidence="1">
    <location>
        <begin position="382"/>
        <end position="403"/>
    </location>
</feature>
<name>A0A0G0N8A8_9BACT</name>
<accession>A0A0G0N8A8</accession>